<dbReference type="Proteomes" id="UP000887563">
    <property type="component" value="Unplaced"/>
</dbReference>
<dbReference type="WBParaSite" id="Minc3s00150g06135">
    <property type="protein sequence ID" value="Minc3s00150g06135"/>
    <property type="gene ID" value="Minc3s00150g06135"/>
</dbReference>
<evidence type="ECO:0000313" key="2">
    <source>
        <dbReference type="WBParaSite" id="Minc3s00150g06135"/>
    </source>
</evidence>
<reference evidence="2" key="1">
    <citation type="submission" date="2022-11" db="UniProtKB">
        <authorList>
            <consortium name="WormBaseParasite"/>
        </authorList>
    </citation>
    <scope>IDENTIFICATION</scope>
</reference>
<evidence type="ECO:0000313" key="1">
    <source>
        <dbReference type="Proteomes" id="UP000887563"/>
    </source>
</evidence>
<organism evidence="1 2">
    <name type="scientific">Meloidogyne incognita</name>
    <name type="common">Southern root-knot nematode worm</name>
    <name type="synonym">Oxyuris incognita</name>
    <dbReference type="NCBI Taxonomy" id="6306"/>
    <lineage>
        <taxon>Eukaryota</taxon>
        <taxon>Metazoa</taxon>
        <taxon>Ecdysozoa</taxon>
        <taxon>Nematoda</taxon>
        <taxon>Chromadorea</taxon>
        <taxon>Rhabditida</taxon>
        <taxon>Tylenchina</taxon>
        <taxon>Tylenchomorpha</taxon>
        <taxon>Tylenchoidea</taxon>
        <taxon>Meloidogynidae</taxon>
        <taxon>Meloidogyninae</taxon>
        <taxon>Meloidogyne</taxon>
        <taxon>Meloidogyne incognita group</taxon>
    </lineage>
</organism>
<sequence length="456" mass="51582">MNIDNEGMLLSNIGICVGVAKDGRFKLAHLVVLERPQCIFTCPWNLDEHFETGRWYRQVRVKDEHSAITKTYWKLIDDEFIPTILIRAGERFTLIEVSLPIFFAPDLSVFSSLQHKNSKVAVKPICPLFGQESVQVDIFILDLPVDGFSDRNGNSPVPGTLYCVRVQISFTPGLIPIWTYNENYVGTLDSFHWTSAFMAENSISTDIFKSYRVDGLVIEKVVRKLRSKKILNYYLILQENAKEFPPRLAIAVGHDADKYGGGKSLDVGDWISFLPIMLDCYTYPVLFALHCPSSNTLNNKKLKLFKEPGGDYKLTLKITEEYLTFIQAVDNSNNNNCRLPVLGLLVDPFNCSKNLLNKLGHLVTIEIRPQWHMEKGVVIWTALNSCENLKVPVLETRKCFRDTASVDNRGGSNNYRSRVSLLSLEMGRRTETVGISICANPSPFPNVKDNSTARCQ</sequence>
<accession>A0A914KWV5</accession>
<proteinExistence type="predicted"/>
<name>A0A914KWV5_MELIC</name>
<keyword evidence="1" id="KW-1185">Reference proteome</keyword>
<dbReference type="AlphaFoldDB" id="A0A914KWV5"/>
<protein>
    <submittedName>
        <fullName evidence="2">Uncharacterized protein</fullName>
    </submittedName>
</protein>